<sequence>MSKHAMSRFLCWLFLGGGAAVFPAQGQSVAPEASSELVVSAAATIDEYRMLCERDHGRLWDHDLCGPVMLVERDTRTLFADRDVPGQGLQRQHGVFVGRLPEQIGIANTATDWAGLRWTMLQLPLPQERQARAELLMHEAFHRIQPERLPPPVAPLPEHLDQFDGRVGLRLEWRALAQALRSTGAQRRAAVADALAFRTWRRQRVEGAAARENALELNEGLAEYTGKRLGDAGDPAVSAIATLEDYDRRRGYVRSFAYASGPAYGLLLDALAPGWRLGLRPDGDLGTLLRSAIEGPLPDAALAGERYGEREIRSEETAIAQSHDQQAALWRAQLVDAPRLRLPLVRMSIEFDPRTVFALPPDGTVYPRAVIRDDWGMLTIERGVLLAGDWKTATVAGPVHRVDGRYQGPGWTLDLAADWMLDHDTVRPRRGVEAAGGGYTQPVR</sequence>
<reference evidence="2 3" key="1">
    <citation type="submission" date="2019-01" db="EMBL/GenBank/DDBJ databases">
        <title>Pseudoxanthomonas composti sp. nov., isolated from compost.</title>
        <authorList>
            <person name="Yang G."/>
        </authorList>
    </citation>
    <scope>NUCLEOTIDE SEQUENCE [LARGE SCALE GENOMIC DNA]</scope>
    <source>
        <strain evidence="2 3">GSS15</strain>
    </source>
</reference>
<feature type="signal peptide" evidence="1">
    <location>
        <begin position="1"/>
        <end position="26"/>
    </location>
</feature>
<name>A0A4Q1JXZ4_9GAMM</name>
<gene>
    <name evidence="2" type="ORF">EPA99_03325</name>
</gene>
<evidence type="ECO:0000313" key="3">
    <source>
        <dbReference type="Proteomes" id="UP000289784"/>
    </source>
</evidence>
<proteinExistence type="predicted"/>
<organism evidence="2 3">
    <name type="scientific">Pseudoxanthomonas composti</name>
    <dbReference type="NCBI Taxonomy" id="2137479"/>
    <lineage>
        <taxon>Bacteria</taxon>
        <taxon>Pseudomonadati</taxon>
        <taxon>Pseudomonadota</taxon>
        <taxon>Gammaproteobacteria</taxon>
        <taxon>Lysobacterales</taxon>
        <taxon>Lysobacteraceae</taxon>
        <taxon>Pseudoxanthomonas</taxon>
    </lineage>
</organism>
<dbReference type="RefSeq" id="WP_129469794.1">
    <property type="nucleotide sequence ID" value="NZ_SAWZ01000002.1"/>
</dbReference>
<keyword evidence="1" id="KW-0732">Signal</keyword>
<accession>A0A4Q1JXZ4</accession>
<dbReference type="OrthoDB" id="1299654at2"/>
<keyword evidence="3" id="KW-1185">Reference proteome</keyword>
<evidence type="ECO:0000313" key="2">
    <source>
        <dbReference type="EMBL" id="RXR06983.1"/>
    </source>
</evidence>
<feature type="chain" id="PRO_5020737041" evidence="1">
    <location>
        <begin position="27"/>
        <end position="444"/>
    </location>
</feature>
<protein>
    <submittedName>
        <fullName evidence="2">Uncharacterized protein</fullName>
    </submittedName>
</protein>
<dbReference type="Proteomes" id="UP000289784">
    <property type="component" value="Unassembled WGS sequence"/>
</dbReference>
<comment type="caution">
    <text evidence="2">The sequence shown here is derived from an EMBL/GenBank/DDBJ whole genome shotgun (WGS) entry which is preliminary data.</text>
</comment>
<dbReference type="EMBL" id="SAWZ01000002">
    <property type="protein sequence ID" value="RXR06983.1"/>
    <property type="molecule type" value="Genomic_DNA"/>
</dbReference>
<dbReference type="AlphaFoldDB" id="A0A4Q1JXZ4"/>
<evidence type="ECO:0000256" key="1">
    <source>
        <dbReference type="SAM" id="SignalP"/>
    </source>
</evidence>